<dbReference type="InterPro" id="IPR046037">
    <property type="entry name" value="DUF5995"/>
</dbReference>
<dbReference type="EMBL" id="FZNQ01000007">
    <property type="protein sequence ID" value="SNR45724.1"/>
    <property type="molecule type" value="Genomic_DNA"/>
</dbReference>
<organism evidence="1 2">
    <name type="scientific">Halorubrum vacuolatum</name>
    <name type="common">Natronobacterium vacuolatum</name>
    <dbReference type="NCBI Taxonomy" id="63740"/>
    <lineage>
        <taxon>Archaea</taxon>
        <taxon>Methanobacteriati</taxon>
        <taxon>Methanobacteriota</taxon>
        <taxon>Stenosarchaea group</taxon>
        <taxon>Halobacteria</taxon>
        <taxon>Halobacteriales</taxon>
        <taxon>Haloferacaceae</taxon>
        <taxon>Halorubrum</taxon>
    </lineage>
</organism>
<accession>A0A238WHJ9</accession>
<proteinExistence type="predicted"/>
<sequence length="309" mass="34983">MNGGSLTRVLADHETLRALIESVRASSSTFALSVEDDPELLEPVEEPFTSVEDVRDRLGRLEARLVDNGDRRSVFLTVYTEMTDRTIRAIEAGTFHDAEWMRRYLIRFAEYYRRAFVSFQRGAFEAVPDPWIVAFGAAVRGDTLVVQDAFLGINAHILYDLALTLTDVGIDPNRARKYTDHRRIDGILERLVGVQRELLAEQYAPGLSRIGTGMRGLDERWAGTGLRHAREKAWRIAVVRTDARLGIIEASTERLLRRSATGSAYLLLRPNVRPSAMEILRDVEADRFDLESYVRTFHERAAAEMAGDE</sequence>
<dbReference type="Proteomes" id="UP000198397">
    <property type="component" value="Unassembled WGS sequence"/>
</dbReference>
<name>A0A238WHJ9_HALVU</name>
<dbReference type="AlphaFoldDB" id="A0A238WHJ9"/>
<protein>
    <submittedName>
        <fullName evidence="1">Uncharacterized protein</fullName>
    </submittedName>
</protein>
<keyword evidence="2" id="KW-1185">Reference proteome</keyword>
<dbReference type="RefSeq" id="WP_089384670.1">
    <property type="nucleotide sequence ID" value="NZ_FZNQ01000007.1"/>
</dbReference>
<reference evidence="1 2" key="1">
    <citation type="submission" date="2017-06" db="EMBL/GenBank/DDBJ databases">
        <authorList>
            <person name="Kim H.J."/>
            <person name="Triplett B.A."/>
        </authorList>
    </citation>
    <scope>NUCLEOTIDE SEQUENCE [LARGE SCALE GENOMIC DNA]</scope>
    <source>
        <strain evidence="1 2">DSM 8800</strain>
    </source>
</reference>
<dbReference type="OrthoDB" id="340621at2157"/>
<evidence type="ECO:0000313" key="2">
    <source>
        <dbReference type="Proteomes" id="UP000198397"/>
    </source>
</evidence>
<evidence type="ECO:0000313" key="1">
    <source>
        <dbReference type="EMBL" id="SNR45724.1"/>
    </source>
</evidence>
<gene>
    <name evidence="1" type="ORF">SAMN06264855_107144</name>
</gene>
<dbReference type="Pfam" id="PF19458">
    <property type="entry name" value="DUF5995"/>
    <property type="match status" value="1"/>
</dbReference>